<keyword evidence="10" id="KW-0812">Transmembrane</keyword>
<evidence type="ECO:0000256" key="9">
    <source>
        <dbReference type="RuleBase" id="RU000461"/>
    </source>
</evidence>
<keyword evidence="6 8" id="KW-0408">Iron</keyword>
<evidence type="ECO:0000256" key="3">
    <source>
        <dbReference type="ARBA" id="ARBA00022617"/>
    </source>
</evidence>
<feature type="binding site" description="axial binding residue" evidence="8">
    <location>
        <position position="452"/>
    </location>
    <ligand>
        <name>heme</name>
        <dbReference type="ChEBI" id="CHEBI:30413"/>
    </ligand>
    <ligandPart>
        <name>Fe</name>
        <dbReference type="ChEBI" id="CHEBI:18248"/>
    </ligandPart>
</feature>
<dbReference type="InterPro" id="IPR002401">
    <property type="entry name" value="Cyt_P450_E_grp-I"/>
</dbReference>
<accession>S3CZR0</accession>
<dbReference type="OrthoDB" id="1470350at2759"/>
<dbReference type="GeneID" id="19460266"/>
<evidence type="ECO:0000256" key="10">
    <source>
        <dbReference type="SAM" id="Phobius"/>
    </source>
</evidence>
<evidence type="ECO:0000256" key="2">
    <source>
        <dbReference type="ARBA" id="ARBA00010617"/>
    </source>
</evidence>
<dbReference type="RefSeq" id="XP_008086615.1">
    <property type="nucleotide sequence ID" value="XM_008088424.1"/>
</dbReference>
<keyword evidence="12" id="KW-1185">Reference proteome</keyword>
<evidence type="ECO:0000256" key="1">
    <source>
        <dbReference type="ARBA" id="ARBA00001971"/>
    </source>
</evidence>
<dbReference type="InterPro" id="IPR017972">
    <property type="entry name" value="Cyt_P450_CS"/>
</dbReference>
<comment type="similarity">
    <text evidence="2 9">Belongs to the cytochrome P450 family.</text>
</comment>
<dbReference type="GO" id="GO:0005506">
    <property type="term" value="F:iron ion binding"/>
    <property type="evidence" value="ECO:0007669"/>
    <property type="project" value="InterPro"/>
</dbReference>
<evidence type="ECO:0000256" key="7">
    <source>
        <dbReference type="ARBA" id="ARBA00023033"/>
    </source>
</evidence>
<dbReference type="GO" id="GO:0004497">
    <property type="term" value="F:monooxygenase activity"/>
    <property type="evidence" value="ECO:0007669"/>
    <property type="project" value="UniProtKB-KW"/>
</dbReference>
<dbReference type="GO" id="GO:0020037">
    <property type="term" value="F:heme binding"/>
    <property type="evidence" value="ECO:0007669"/>
    <property type="project" value="InterPro"/>
</dbReference>
<gene>
    <name evidence="11" type="ORF">GLAREA_01208</name>
</gene>
<evidence type="ECO:0000313" key="12">
    <source>
        <dbReference type="Proteomes" id="UP000016922"/>
    </source>
</evidence>
<dbReference type="OMA" id="FISAEAW"/>
<reference evidence="11 12" key="1">
    <citation type="journal article" date="2013" name="BMC Genomics">
        <title>Genomics-driven discovery of the pneumocandin biosynthetic gene cluster in the fungus Glarea lozoyensis.</title>
        <authorList>
            <person name="Chen L."/>
            <person name="Yue Q."/>
            <person name="Zhang X."/>
            <person name="Xiang M."/>
            <person name="Wang C."/>
            <person name="Li S."/>
            <person name="Che Y."/>
            <person name="Ortiz-Lopez F.J."/>
            <person name="Bills G.F."/>
            <person name="Liu X."/>
            <person name="An Z."/>
        </authorList>
    </citation>
    <scope>NUCLEOTIDE SEQUENCE [LARGE SCALE GENOMIC DNA]</scope>
    <source>
        <strain evidence="12">ATCC 20868 / MF5171</strain>
    </source>
</reference>
<dbReference type="eggNOG" id="KOG0158">
    <property type="taxonomic scope" value="Eukaryota"/>
</dbReference>
<dbReference type="EMBL" id="KE145371">
    <property type="protein sequence ID" value="EPE25296.1"/>
    <property type="molecule type" value="Genomic_DNA"/>
</dbReference>
<dbReference type="GO" id="GO:0016705">
    <property type="term" value="F:oxidoreductase activity, acting on paired donors, with incorporation or reduction of molecular oxygen"/>
    <property type="evidence" value="ECO:0007669"/>
    <property type="project" value="InterPro"/>
</dbReference>
<keyword evidence="3 8" id="KW-0349">Heme</keyword>
<evidence type="ECO:0000256" key="8">
    <source>
        <dbReference type="PIRSR" id="PIRSR602401-1"/>
    </source>
</evidence>
<keyword evidence="7 9" id="KW-0503">Monooxygenase</keyword>
<proteinExistence type="inferred from homology"/>
<dbReference type="InterPro" id="IPR001128">
    <property type="entry name" value="Cyt_P450"/>
</dbReference>
<dbReference type="SUPFAM" id="SSF48264">
    <property type="entry name" value="Cytochrome P450"/>
    <property type="match status" value="1"/>
</dbReference>
<dbReference type="STRING" id="1116229.S3CZR0"/>
<dbReference type="FunFam" id="1.10.630.10:FF:000047">
    <property type="entry name" value="Cytochrome P450 monooxygenase"/>
    <property type="match status" value="1"/>
</dbReference>
<protein>
    <submittedName>
        <fullName evidence="11">Cytochrome P450</fullName>
    </submittedName>
</protein>
<dbReference type="AlphaFoldDB" id="S3CZR0"/>
<dbReference type="HOGENOM" id="CLU_001570_14_11_1"/>
<evidence type="ECO:0000256" key="6">
    <source>
        <dbReference type="ARBA" id="ARBA00023004"/>
    </source>
</evidence>
<dbReference type="Proteomes" id="UP000016922">
    <property type="component" value="Unassembled WGS sequence"/>
</dbReference>
<dbReference type="Gene3D" id="1.10.630.10">
    <property type="entry name" value="Cytochrome P450"/>
    <property type="match status" value="1"/>
</dbReference>
<dbReference type="CDD" id="cd11058">
    <property type="entry name" value="CYP60B-like"/>
    <property type="match status" value="1"/>
</dbReference>
<dbReference type="InterPro" id="IPR050121">
    <property type="entry name" value="Cytochrome_P450_monoxygenase"/>
</dbReference>
<dbReference type="PRINTS" id="PR00385">
    <property type="entry name" value="P450"/>
</dbReference>
<dbReference type="Pfam" id="PF00067">
    <property type="entry name" value="p450"/>
    <property type="match status" value="1"/>
</dbReference>
<dbReference type="PANTHER" id="PTHR24305:SF210">
    <property type="entry name" value="CYTOCHROME P450 MONOOXYGENASE ASQL-RELATED"/>
    <property type="match status" value="1"/>
</dbReference>
<keyword evidence="10" id="KW-0472">Membrane</keyword>
<feature type="transmembrane region" description="Helical" evidence="10">
    <location>
        <begin position="12"/>
        <end position="35"/>
    </location>
</feature>
<name>S3CZR0_GLAL2</name>
<keyword evidence="5 9" id="KW-0560">Oxidoreductase</keyword>
<dbReference type="KEGG" id="glz:GLAREA_01208"/>
<evidence type="ECO:0000256" key="5">
    <source>
        <dbReference type="ARBA" id="ARBA00023002"/>
    </source>
</evidence>
<comment type="cofactor">
    <cofactor evidence="1 8">
        <name>heme</name>
        <dbReference type="ChEBI" id="CHEBI:30413"/>
    </cofactor>
</comment>
<keyword evidence="10" id="KW-1133">Transmembrane helix</keyword>
<evidence type="ECO:0000313" key="11">
    <source>
        <dbReference type="EMBL" id="EPE25296.1"/>
    </source>
</evidence>
<keyword evidence="4 8" id="KW-0479">Metal-binding</keyword>
<dbReference type="PRINTS" id="PR00463">
    <property type="entry name" value="EP450I"/>
</dbReference>
<dbReference type="GO" id="GO:0009403">
    <property type="term" value="P:toxin biosynthetic process"/>
    <property type="evidence" value="ECO:0007669"/>
    <property type="project" value="UniProtKB-ARBA"/>
</dbReference>
<dbReference type="InterPro" id="IPR036396">
    <property type="entry name" value="Cyt_P450_sf"/>
</dbReference>
<evidence type="ECO:0000256" key="4">
    <source>
        <dbReference type="ARBA" id="ARBA00022723"/>
    </source>
</evidence>
<sequence length="510" mass="58424">MLEGLVVGQLSLVVILIFLGCIIYPSTTCIYNAFFHPLRRFPGPKLWSTTYLIRHIYAMRGELDWKLQSFHSKYGPVVRFSPGELSFTTEEAWRDIYGHKSSPLIKDPIVYNSVKMGADGATSIFNADHDSHVRIRRQLGHAFSDKALREQEPRLKSYVDLLILKLRGVAESQQPTDMVRWYNYTTFDLIGDLAIGKSFNCLQDNDYHSWVSNLQQGIKIGPYIRTIATYTDFNRLWRILAPSAIQKARLNHEIYVRQNAEARLSKGISEERRDFMSYILKNRGEEGGITDKEVAANCGFLIIAGSEAPATAMSGITYHLLRNRDALQTLTREIRDAFQSEEDIDLSSTSHRLPYLLACISEGMRIYPPTPHIPPRRTPPRTMTRIAGHQVPGWTSVGVHGLATTTAEWNFHRPKEFIPERWLPSATQQASSPFFSDHRDAVQPFSVGPRSCLGKPLAYNEMRVILTRLLWNFDLELCEENEGSWLEQRTYTLWDKNPLMCRLRNIRGDL</sequence>
<dbReference type="PROSITE" id="PS00086">
    <property type="entry name" value="CYTOCHROME_P450"/>
    <property type="match status" value="1"/>
</dbReference>
<dbReference type="PANTHER" id="PTHR24305">
    <property type="entry name" value="CYTOCHROME P450"/>
    <property type="match status" value="1"/>
</dbReference>
<organism evidence="11 12">
    <name type="scientific">Glarea lozoyensis (strain ATCC 20868 / MF5171)</name>
    <dbReference type="NCBI Taxonomy" id="1116229"/>
    <lineage>
        <taxon>Eukaryota</taxon>
        <taxon>Fungi</taxon>
        <taxon>Dikarya</taxon>
        <taxon>Ascomycota</taxon>
        <taxon>Pezizomycotina</taxon>
        <taxon>Leotiomycetes</taxon>
        <taxon>Helotiales</taxon>
        <taxon>Helotiaceae</taxon>
        <taxon>Glarea</taxon>
    </lineage>
</organism>